<dbReference type="VEuPathDB" id="FungiDB:RhiirFUN_015841"/>
<proteinExistence type="predicted"/>
<accession>A0A2N0P8X0</accession>
<dbReference type="AlphaFoldDB" id="A0A2N0P8X0"/>
<dbReference type="Proteomes" id="UP000232722">
    <property type="component" value="Unassembled WGS sequence"/>
</dbReference>
<dbReference type="EMBL" id="LLXJ01001213">
    <property type="protein sequence ID" value="PKC03286.1"/>
    <property type="molecule type" value="Genomic_DNA"/>
</dbReference>
<reference evidence="1 2" key="1">
    <citation type="submission" date="2016-04" db="EMBL/GenBank/DDBJ databases">
        <title>Genome analyses suggest a sexual origin of heterokaryosis in a supposedly ancient asexual fungus.</title>
        <authorList>
            <person name="Ropars J."/>
            <person name="Sedzielewska K."/>
            <person name="Noel J."/>
            <person name="Charron P."/>
            <person name="Farinelli L."/>
            <person name="Marton T."/>
            <person name="Kruger M."/>
            <person name="Pelin A."/>
            <person name="Brachmann A."/>
            <person name="Corradi N."/>
        </authorList>
    </citation>
    <scope>NUCLEOTIDE SEQUENCE [LARGE SCALE GENOMIC DNA]</scope>
    <source>
        <strain evidence="1 2">A5</strain>
    </source>
</reference>
<dbReference type="VEuPathDB" id="FungiDB:FUN_010541"/>
<evidence type="ECO:0000313" key="1">
    <source>
        <dbReference type="EMBL" id="PKC03286.1"/>
    </source>
</evidence>
<organism evidence="1 2">
    <name type="scientific">Rhizophagus irregularis</name>
    <dbReference type="NCBI Taxonomy" id="588596"/>
    <lineage>
        <taxon>Eukaryota</taxon>
        <taxon>Fungi</taxon>
        <taxon>Fungi incertae sedis</taxon>
        <taxon>Mucoromycota</taxon>
        <taxon>Glomeromycotina</taxon>
        <taxon>Glomeromycetes</taxon>
        <taxon>Glomerales</taxon>
        <taxon>Glomeraceae</taxon>
        <taxon>Rhizophagus</taxon>
    </lineage>
</organism>
<name>A0A2N0P8X0_9GLOM</name>
<reference evidence="1 2" key="2">
    <citation type="submission" date="2017-09" db="EMBL/GenBank/DDBJ databases">
        <title>Extensive intraspecific genome diversity in a model arbuscular mycorrhizal fungus.</title>
        <authorList>
            <person name="Chen E.C."/>
            <person name="Morin E."/>
            <person name="Beaudet D."/>
            <person name="Noel J."/>
            <person name="Ndikumana S."/>
            <person name="Charron P."/>
            <person name="St-Onge C."/>
            <person name="Giorgi J."/>
            <person name="Grigoriev I.V."/>
            <person name="Roux C."/>
            <person name="Martin F.M."/>
            <person name="Corradi N."/>
        </authorList>
    </citation>
    <scope>NUCLEOTIDE SEQUENCE [LARGE SCALE GENOMIC DNA]</scope>
    <source>
        <strain evidence="1 2">A5</strain>
    </source>
</reference>
<gene>
    <name evidence="1" type="ORF">RhiirA5_424001</name>
</gene>
<dbReference type="VEuPathDB" id="FungiDB:RhiirA1_400179"/>
<sequence>MGLKVISYKLYANPFVSYIMTDKEADDEDNINSDDDWNDWESEVENTMDDDDIITVDKNDEEINGEGNVNIEIIISPETNQTDRKRKPYLGLHSDLIAKYVDRTPASYGGACRVEVIAKEMYPKKFPHKFTKKKLKLFQKHALNQKIYAESQWCVDNDCVAMRAKECIGYSESEKTICDECLTLKYNLILNHYDYNTNVWITLADKANNGAFKEKPVFTGLCDIMVQAAIRKDNNKGK</sequence>
<comment type="caution">
    <text evidence="1">The sequence shown here is derived from an EMBL/GenBank/DDBJ whole genome shotgun (WGS) entry which is preliminary data.</text>
</comment>
<protein>
    <submittedName>
        <fullName evidence="1">Uncharacterized protein</fullName>
    </submittedName>
</protein>
<evidence type="ECO:0000313" key="2">
    <source>
        <dbReference type="Proteomes" id="UP000232722"/>
    </source>
</evidence>